<accession>A0A9P9YUC5</accession>
<gene>
    <name evidence="1" type="ORF">M5D96_004390</name>
</gene>
<reference evidence="1" key="1">
    <citation type="journal article" date="2023" name="Genome Biol. Evol.">
        <title>Long-read-based Genome Assembly of Drosophila gunungcola Reveals Fewer Chemosensory Genes in Flower-breeding Species.</title>
        <authorList>
            <person name="Negi A."/>
            <person name="Liao B.Y."/>
            <person name="Yeh S.D."/>
        </authorList>
    </citation>
    <scope>NUCLEOTIDE SEQUENCE</scope>
    <source>
        <strain evidence="1">Sukarami</strain>
    </source>
</reference>
<evidence type="ECO:0000313" key="1">
    <source>
        <dbReference type="EMBL" id="KAI8043065.1"/>
    </source>
</evidence>
<dbReference type="AlphaFoldDB" id="A0A9P9YUC5"/>
<evidence type="ECO:0000313" key="2">
    <source>
        <dbReference type="Proteomes" id="UP001059596"/>
    </source>
</evidence>
<comment type="caution">
    <text evidence="1">The sequence shown here is derived from an EMBL/GenBank/DDBJ whole genome shotgun (WGS) entry which is preliminary data.</text>
</comment>
<keyword evidence="2" id="KW-1185">Reference proteome</keyword>
<sequence>MCGGTVAQIILCPMDNKAPQTFNLYSPLAWSNGNLSHSNRTIQSDNYCFSPNRETQRLRNLCRIFTTMMKYKKSDLNSRFNFRFQETRMRRRLPANNIFQWKYKTETADKPNSGMDPP</sequence>
<proteinExistence type="predicted"/>
<protein>
    <submittedName>
        <fullName evidence="1">Uncharacterized protein</fullName>
    </submittedName>
</protein>
<organism evidence="1 2">
    <name type="scientific">Drosophila gunungcola</name>
    <name type="common">fruit fly</name>
    <dbReference type="NCBI Taxonomy" id="103775"/>
    <lineage>
        <taxon>Eukaryota</taxon>
        <taxon>Metazoa</taxon>
        <taxon>Ecdysozoa</taxon>
        <taxon>Arthropoda</taxon>
        <taxon>Hexapoda</taxon>
        <taxon>Insecta</taxon>
        <taxon>Pterygota</taxon>
        <taxon>Neoptera</taxon>
        <taxon>Endopterygota</taxon>
        <taxon>Diptera</taxon>
        <taxon>Brachycera</taxon>
        <taxon>Muscomorpha</taxon>
        <taxon>Ephydroidea</taxon>
        <taxon>Drosophilidae</taxon>
        <taxon>Drosophila</taxon>
        <taxon>Sophophora</taxon>
    </lineage>
</organism>
<name>A0A9P9YUC5_9MUSC</name>
<dbReference type="EMBL" id="JAMKOV010000002">
    <property type="protein sequence ID" value="KAI8043065.1"/>
    <property type="molecule type" value="Genomic_DNA"/>
</dbReference>
<feature type="non-terminal residue" evidence="1">
    <location>
        <position position="1"/>
    </location>
</feature>
<dbReference type="Proteomes" id="UP001059596">
    <property type="component" value="Unassembled WGS sequence"/>
</dbReference>